<dbReference type="InterPro" id="IPR015655">
    <property type="entry name" value="PP2C"/>
</dbReference>
<dbReference type="Pfam" id="PF00481">
    <property type="entry name" value="PP2C"/>
    <property type="match status" value="1"/>
</dbReference>
<dbReference type="InterPro" id="IPR036457">
    <property type="entry name" value="PPM-type-like_dom_sf"/>
</dbReference>
<dbReference type="PANTHER" id="PTHR13832">
    <property type="entry name" value="PROTEIN PHOSPHATASE 2C"/>
    <property type="match status" value="1"/>
</dbReference>
<dbReference type="PANTHER" id="PTHR13832:SF792">
    <property type="entry name" value="GM14286P"/>
    <property type="match status" value="1"/>
</dbReference>
<gene>
    <name evidence="3" type="primary">LOC115228988</name>
</gene>
<dbReference type="RefSeq" id="XP_029655282.1">
    <property type="nucleotide sequence ID" value="XM_029799422.1"/>
</dbReference>
<evidence type="ECO:0000313" key="2">
    <source>
        <dbReference type="Proteomes" id="UP000515154"/>
    </source>
</evidence>
<evidence type="ECO:0000313" key="3">
    <source>
        <dbReference type="RefSeq" id="XP_029655282.1"/>
    </source>
</evidence>
<dbReference type="SUPFAM" id="SSF81606">
    <property type="entry name" value="PP2C-like"/>
    <property type="match status" value="1"/>
</dbReference>
<dbReference type="PROSITE" id="PS51746">
    <property type="entry name" value="PPM_2"/>
    <property type="match status" value="1"/>
</dbReference>
<feature type="domain" description="PPM-type phosphatase" evidence="1">
    <location>
        <begin position="1"/>
        <end position="172"/>
    </location>
</feature>
<sequence length="173" mass="19729">MENSNEVARVLSSVPDNEKNVLLWNRRLLGRLIPFRAFGDFQFKWSRDILLHVQKHLSSEGNVDILLPSFYKSQPYVVAFPEVITHTLTSDDLCLLLTTDGLLDFLEIDVVADLVGRQLTGREKCGNLVTHIIASALQGLRDDSRLLKEYLRLPSKISRRYRDDMTAVVVSFV</sequence>
<proteinExistence type="predicted"/>
<dbReference type="GO" id="GO:0004722">
    <property type="term" value="F:protein serine/threonine phosphatase activity"/>
    <property type="evidence" value="ECO:0007669"/>
    <property type="project" value="InterPro"/>
</dbReference>
<accession>A0A6P7U165</accession>
<evidence type="ECO:0000259" key="1">
    <source>
        <dbReference type="PROSITE" id="PS51746"/>
    </source>
</evidence>
<reference evidence="3" key="1">
    <citation type="submission" date="2025-08" db="UniProtKB">
        <authorList>
            <consortium name="RefSeq"/>
        </authorList>
    </citation>
    <scope>IDENTIFICATION</scope>
</reference>
<keyword evidence="2" id="KW-1185">Reference proteome</keyword>
<dbReference type="Proteomes" id="UP000515154">
    <property type="component" value="Unplaced"/>
</dbReference>
<organism evidence="2 3">
    <name type="scientific">Octopus sinensis</name>
    <name type="common">East Asian common octopus</name>
    <dbReference type="NCBI Taxonomy" id="2607531"/>
    <lineage>
        <taxon>Eukaryota</taxon>
        <taxon>Metazoa</taxon>
        <taxon>Spiralia</taxon>
        <taxon>Lophotrochozoa</taxon>
        <taxon>Mollusca</taxon>
        <taxon>Cephalopoda</taxon>
        <taxon>Coleoidea</taxon>
        <taxon>Octopodiformes</taxon>
        <taxon>Octopoda</taxon>
        <taxon>Incirrata</taxon>
        <taxon>Octopodidae</taxon>
        <taxon>Octopus</taxon>
    </lineage>
</organism>
<dbReference type="Gene3D" id="3.60.40.10">
    <property type="entry name" value="PPM-type phosphatase domain"/>
    <property type="match status" value="1"/>
</dbReference>
<dbReference type="InterPro" id="IPR001932">
    <property type="entry name" value="PPM-type_phosphatase-like_dom"/>
</dbReference>
<dbReference type="KEGG" id="osn:115228988"/>
<protein>
    <submittedName>
        <fullName evidence="3">Pyruvate dehydrogenase [acetyl-transferring]-phosphatase 1, mitochondrial-like</fullName>
    </submittedName>
</protein>
<name>A0A6P7U165_9MOLL</name>
<dbReference type="AlphaFoldDB" id="A0A6P7U165"/>